<sequence length="247" mass="29512">MRNRTFQLEKEWCRILYPKKPNGFAVLIIADQNHYVDQNTDFWTEHISRQQLVEDLLSKGYYIFYSNLYGNHWGSPKAISLLKLLIHHVKKSEIINNRIHIIAEGMGSITVEKLTKTSAKDIRSIVFINPCLSLKEHIQQEEEKKFFQKKLMKELSQSYEFDEKHYEAFKNRLKENPFYLESLKVPVCFIHWIGSTRYISQDLLIKNIYNRRVEGEYQTKMVYVLPEKRFTSNQMIVSFLEEYEGEL</sequence>
<keyword evidence="2" id="KW-1185">Reference proteome</keyword>
<accession>A0A147KA08</accession>
<dbReference type="EMBL" id="LDYG01000021">
    <property type="protein sequence ID" value="KUP07507.1"/>
    <property type="molecule type" value="Genomic_DNA"/>
</dbReference>
<dbReference type="RefSeq" id="WP_059350550.1">
    <property type="nucleotide sequence ID" value="NZ_LDYG01000021.1"/>
</dbReference>
<comment type="caution">
    <text evidence="1">The sequence shown here is derived from an EMBL/GenBank/DDBJ whole genome shotgun (WGS) entry which is preliminary data.</text>
</comment>
<dbReference type="InterPro" id="IPR029058">
    <property type="entry name" value="AB_hydrolase_fold"/>
</dbReference>
<dbReference type="OrthoDB" id="2986585at2"/>
<dbReference type="PATRIC" id="fig|1150625.3.peg.954"/>
<name>A0A147KA08_9BACI</name>
<dbReference type="Gene3D" id="3.40.50.1820">
    <property type="entry name" value="alpha/beta hydrolase"/>
    <property type="match status" value="1"/>
</dbReference>
<dbReference type="AlphaFoldDB" id="A0A147KA08"/>
<proteinExistence type="predicted"/>
<evidence type="ECO:0000313" key="2">
    <source>
        <dbReference type="Proteomes" id="UP000074108"/>
    </source>
</evidence>
<evidence type="ECO:0008006" key="3">
    <source>
        <dbReference type="Google" id="ProtNLM"/>
    </source>
</evidence>
<gene>
    <name evidence="1" type="ORF">Q75_04555</name>
</gene>
<protein>
    <recommendedName>
        <fullName evidence="3">Hydrolase</fullName>
    </recommendedName>
</protein>
<dbReference type="SUPFAM" id="SSF53474">
    <property type="entry name" value="alpha/beta-Hydrolases"/>
    <property type="match status" value="1"/>
</dbReference>
<reference evidence="1 2" key="1">
    <citation type="journal article" date="2016" name="Front. Microbiol.">
        <title>Microevolution Analysis of Bacillus coahuilensis Unveils Differences in Phosphorus Acquisition Strategies and Their Regulation.</title>
        <authorList>
            <person name="Gomez-Lunar Z."/>
            <person name="Hernandez-Gonzalez I."/>
            <person name="Rodriguez-Torres M.D."/>
            <person name="Souza V."/>
            <person name="Olmedo-Alvarez G."/>
        </authorList>
    </citation>
    <scope>NUCLEOTIDE SEQUENCE [LARGE SCALE GENOMIC DNA]</scope>
    <source>
        <strain evidence="2">p1.1.43</strain>
    </source>
</reference>
<dbReference type="STRING" id="1150625.Q75_04555"/>
<organism evidence="1 2">
    <name type="scientific">Bacillus coahuilensis p1.1.43</name>
    <dbReference type="NCBI Taxonomy" id="1150625"/>
    <lineage>
        <taxon>Bacteria</taxon>
        <taxon>Bacillati</taxon>
        <taxon>Bacillota</taxon>
        <taxon>Bacilli</taxon>
        <taxon>Bacillales</taxon>
        <taxon>Bacillaceae</taxon>
        <taxon>Bacillus</taxon>
    </lineage>
</organism>
<evidence type="ECO:0000313" key="1">
    <source>
        <dbReference type="EMBL" id="KUP07507.1"/>
    </source>
</evidence>
<dbReference type="Proteomes" id="UP000074108">
    <property type="component" value="Unassembled WGS sequence"/>
</dbReference>